<feature type="compositionally biased region" description="Acidic residues" evidence="2">
    <location>
        <begin position="622"/>
        <end position="636"/>
    </location>
</feature>
<dbReference type="GO" id="GO:0043023">
    <property type="term" value="F:ribosomal large subunit binding"/>
    <property type="evidence" value="ECO:0007669"/>
    <property type="project" value="TreeGrafter"/>
</dbReference>
<reference evidence="4" key="1">
    <citation type="journal article" date="2023" name="Mol. Biol. Evol.">
        <title>Third-Generation Sequencing Reveals the Adaptive Role of the Epigenome in Three Deep-Sea Polychaetes.</title>
        <authorList>
            <person name="Perez M."/>
            <person name="Aroh O."/>
            <person name="Sun Y."/>
            <person name="Lan Y."/>
            <person name="Juniper S.K."/>
            <person name="Young C.R."/>
            <person name="Angers B."/>
            <person name="Qian P.Y."/>
        </authorList>
    </citation>
    <scope>NUCLEOTIDE SEQUENCE</scope>
    <source>
        <strain evidence="4">P08H-3</strain>
    </source>
</reference>
<dbReference type="Gene3D" id="2.30.310.10">
    <property type="entry name" value="ibrinogen binding protein from staphylococcus aureus domain"/>
    <property type="match status" value="1"/>
</dbReference>
<feature type="domain" description="NFACT RNA-binding" evidence="3">
    <location>
        <begin position="461"/>
        <end position="492"/>
    </location>
</feature>
<dbReference type="InterPro" id="IPR008532">
    <property type="entry name" value="NFACT_RNA-bd"/>
</dbReference>
<dbReference type="Pfam" id="PF05833">
    <property type="entry name" value="NFACT_N"/>
    <property type="match status" value="1"/>
</dbReference>
<comment type="caution">
    <text evidence="4">The sequence shown here is derived from an EMBL/GenBank/DDBJ whole genome shotgun (WGS) entry which is preliminary data.</text>
</comment>
<keyword evidence="1" id="KW-0175">Coiled coil</keyword>
<proteinExistence type="predicted"/>
<dbReference type="GO" id="GO:1990112">
    <property type="term" value="C:RQC complex"/>
    <property type="evidence" value="ECO:0007669"/>
    <property type="project" value="TreeGrafter"/>
</dbReference>
<name>A0AAD9MZ86_9ANNE</name>
<protein>
    <recommendedName>
        <fullName evidence="3">NFACT RNA-binding domain-containing protein</fullName>
    </recommendedName>
</protein>
<evidence type="ECO:0000256" key="1">
    <source>
        <dbReference type="SAM" id="Coils"/>
    </source>
</evidence>
<dbReference type="InterPro" id="IPR051608">
    <property type="entry name" value="RQC_Subunit_NEMF"/>
</dbReference>
<evidence type="ECO:0000259" key="3">
    <source>
        <dbReference type="Pfam" id="PF05670"/>
    </source>
</evidence>
<dbReference type="Pfam" id="PF05670">
    <property type="entry name" value="NFACT-R_1"/>
    <property type="match status" value="2"/>
</dbReference>
<organism evidence="4 5">
    <name type="scientific">Paralvinella palmiformis</name>
    <dbReference type="NCBI Taxonomy" id="53620"/>
    <lineage>
        <taxon>Eukaryota</taxon>
        <taxon>Metazoa</taxon>
        <taxon>Spiralia</taxon>
        <taxon>Lophotrochozoa</taxon>
        <taxon>Annelida</taxon>
        <taxon>Polychaeta</taxon>
        <taxon>Sedentaria</taxon>
        <taxon>Canalipalpata</taxon>
        <taxon>Terebellida</taxon>
        <taxon>Terebelliformia</taxon>
        <taxon>Alvinellidae</taxon>
        <taxon>Paralvinella</taxon>
    </lineage>
</organism>
<dbReference type="Proteomes" id="UP001208570">
    <property type="component" value="Unassembled WGS sequence"/>
</dbReference>
<dbReference type="AlphaFoldDB" id="A0AAD9MZ86"/>
<feature type="region of interest" description="Disordered" evidence="2">
    <location>
        <begin position="595"/>
        <end position="637"/>
    </location>
</feature>
<gene>
    <name evidence="4" type="ORF">LSH36_382g02027</name>
</gene>
<feature type="coiled-coil region" evidence="1">
    <location>
        <begin position="272"/>
        <end position="299"/>
    </location>
</feature>
<accession>A0AAD9MZ86</accession>
<dbReference type="GO" id="GO:1990116">
    <property type="term" value="P:ribosome-associated ubiquitin-dependent protein catabolic process"/>
    <property type="evidence" value="ECO:0007669"/>
    <property type="project" value="TreeGrafter"/>
</dbReference>
<sequence length="650" mass="74185">MYTASITFFIGRYQSMRVMNIYDVDNKDIPDKAGKLRKHLRTRRLESITQLGVDRIIDMQFGSNEAAYHIILELYDRGNIVLTDHEYMILNILRPRTDQSEDVRFAVHQKYPVDSAKQHEGRIAQEKLMEILLRAQDGDNLKKTLNPNLVYGPALIEHALLYVGIPSNARIGKEFSISEDLPKLMAALDQAEAMMELSKNGCKGYIIQKKEKKAVMKPDEGDPEELLTYSEFHPFLFKQHENQSYVEVDSFDKAVDEFFSKIGSQKLDMKVLQQEKSALKKLDHIKKDHEKRLMGLKHEQDIDMNKAQLIEMNLDLVDKAILVVRSAVANQIAWDEIHTIVKEAQTRGDPVASSIKGLRLDTNHITMFLKNPYLDSDEEEDSDNAEAVTPMKVDIDLELSAYANARKYFDKKRKAAAKEQKTVAASTKALKSAEKKTYQTLKEVQTVATINKARKTYWFEKFLWFISSENYVIIGGRDQQQNEFIVKKYFRPGVPVPPKTLNEAGTMALCNSAAWDARVVTSAWWVYHHQVSKTAPTGEYLTTGSFMIRGKKNFLPPSYLVYGFGFLFKVDEDSVFRHKGERRVRTLDDDDANITVESEPSLDPDSTPQLDSTGDAIHVESDGEVSDSSSDADSEMDDKYRPIIFRKVGY</sequence>
<dbReference type="PANTHER" id="PTHR15239">
    <property type="entry name" value="NUCLEAR EXPORT MEDIATOR FACTOR NEMF"/>
    <property type="match status" value="1"/>
</dbReference>
<dbReference type="GO" id="GO:0072344">
    <property type="term" value="P:rescue of stalled ribosome"/>
    <property type="evidence" value="ECO:0007669"/>
    <property type="project" value="TreeGrafter"/>
</dbReference>
<dbReference type="GO" id="GO:0000049">
    <property type="term" value="F:tRNA binding"/>
    <property type="evidence" value="ECO:0007669"/>
    <property type="project" value="TreeGrafter"/>
</dbReference>
<dbReference type="PANTHER" id="PTHR15239:SF6">
    <property type="entry name" value="RIBOSOME QUALITY CONTROL COMPLEX SUBUNIT NEMF"/>
    <property type="match status" value="1"/>
</dbReference>
<dbReference type="EMBL" id="JAODUP010000382">
    <property type="protein sequence ID" value="KAK2150925.1"/>
    <property type="molecule type" value="Genomic_DNA"/>
</dbReference>
<keyword evidence="5" id="KW-1185">Reference proteome</keyword>
<evidence type="ECO:0000256" key="2">
    <source>
        <dbReference type="SAM" id="MobiDB-lite"/>
    </source>
</evidence>
<evidence type="ECO:0000313" key="5">
    <source>
        <dbReference type="Proteomes" id="UP001208570"/>
    </source>
</evidence>
<evidence type="ECO:0000313" key="4">
    <source>
        <dbReference type="EMBL" id="KAK2150925.1"/>
    </source>
</evidence>
<feature type="domain" description="NFACT RNA-binding" evidence="3">
    <location>
        <begin position="494"/>
        <end position="550"/>
    </location>
</feature>